<proteinExistence type="predicted"/>
<dbReference type="EMBL" id="BK015563">
    <property type="protein sequence ID" value="DAE13034.1"/>
    <property type="molecule type" value="Genomic_DNA"/>
</dbReference>
<reference evidence="1" key="1">
    <citation type="journal article" date="2021" name="Proc. Natl. Acad. Sci. U.S.A.">
        <title>A Catalog of Tens of Thousands of Viruses from Human Metagenomes Reveals Hidden Associations with Chronic Diseases.</title>
        <authorList>
            <person name="Tisza M.J."/>
            <person name="Buck C.B."/>
        </authorList>
    </citation>
    <scope>NUCLEOTIDE SEQUENCE</scope>
    <source>
        <strain evidence="1">CtKHH22</strain>
    </source>
</reference>
<accession>A0A8S5Q1I9</accession>
<sequence>MRAFDVLLALHRLDMRQGKDYLEAPEKNDLELNMIEGKLKRNHWYWCDFHKQPMLGEPSVILTLGGGDIQYLYEVEK</sequence>
<protein>
    <submittedName>
        <fullName evidence="1">Uncharacterized protein</fullName>
    </submittedName>
</protein>
<organism evidence="1">
    <name type="scientific">Siphoviridae sp. ctKHH22</name>
    <dbReference type="NCBI Taxonomy" id="2825439"/>
    <lineage>
        <taxon>Viruses</taxon>
        <taxon>Duplodnaviria</taxon>
        <taxon>Heunggongvirae</taxon>
        <taxon>Uroviricota</taxon>
        <taxon>Caudoviricetes</taxon>
    </lineage>
</organism>
<evidence type="ECO:0000313" key="1">
    <source>
        <dbReference type="EMBL" id="DAE13034.1"/>
    </source>
</evidence>
<name>A0A8S5Q1I9_9CAUD</name>